<evidence type="ECO:0000313" key="5">
    <source>
        <dbReference type="Proteomes" id="UP000823631"/>
    </source>
</evidence>
<dbReference type="CDD" id="cd06471">
    <property type="entry name" value="ACD_LpsHSP_like"/>
    <property type="match status" value="1"/>
</dbReference>
<reference evidence="4" key="2">
    <citation type="journal article" date="2021" name="PeerJ">
        <title>Extensive microbial diversity within the chicken gut microbiome revealed by metagenomics and culture.</title>
        <authorList>
            <person name="Gilroy R."/>
            <person name="Ravi A."/>
            <person name="Getino M."/>
            <person name="Pursley I."/>
            <person name="Horton D.L."/>
            <person name="Alikhan N.F."/>
            <person name="Baker D."/>
            <person name="Gharbi K."/>
            <person name="Hall N."/>
            <person name="Watson M."/>
            <person name="Adriaenssens E.M."/>
            <person name="Foster-Nyarko E."/>
            <person name="Jarju S."/>
            <person name="Secka A."/>
            <person name="Antonio M."/>
            <person name="Oren A."/>
            <person name="Chaudhuri R.R."/>
            <person name="La Ragione R."/>
            <person name="Hildebrand F."/>
            <person name="Pallen M.J."/>
        </authorList>
    </citation>
    <scope>NUCLEOTIDE SEQUENCE</scope>
    <source>
        <strain evidence="4">17213</strain>
    </source>
</reference>
<comment type="similarity">
    <text evidence="1 2">Belongs to the small heat shock protein (HSP20) family.</text>
</comment>
<dbReference type="Gene3D" id="2.60.40.790">
    <property type="match status" value="1"/>
</dbReference>
<evidence type="ECO:0000256" key="2">
    <source>
        <dbReference type="RuleBase" id="RU003616"/>
    </source>
</evidence>
<accession>A0A9D9DBN3</accession>
<dbReference type="Proteomes" id="UP000823631">
    <property type="component" value="Unassembled WGS sequence"/>
</dbReference>
<dbReference type="InterPro" id="IPR008978">
    <property type="entry name" value="HSP20-like_chaperone"/>
</dbReference>
<sequence length="138" mass="15647">MAQRSGKTGLTIWDLFNRPLNSFGDYMPTMRYSREMKTDIKENADGYELTVDLPGCSKEDLNLQMQDGVLTINVQHSSKTEDNKEGYLLRERTQSSMTRSFAFKDVDENSVEAAFDQGVLTVNLKKVQAPARKSITIK</sequence>
<dbReference type="InterPro" id="IPR002068">
    <property type="entry name" value="A-crystallin/Hsp20_dom"/>
</dbReference>
<dbReference type="PROSITE" id="PS01031">
    <property type="entry name" value="SHSP"/>
    <property type="match status" value="1"/>
</dbReference>
<evidence type="ECO:0000259" key="3">
    <source>
        <dbReference type="PROSITE" id="PS01031"/>
    </source>
</evidence>
<gene>
    <name evidence="4" type="ORF">IAB19_03455</name>
</gene>
<dbReference type="PANTHER" id="PTHR11527">
    <property type="entry name" value="HEAT-SHOCK PROTEIN 20 FAMILY MEMBER"/>
    <property type="match status" value="1"/>
</dbReference>
<organism evidence="4 5">
    <name type="scientific">Candidatus Avisuccinivibrio stercorigallinarum</name>
    <dbReference type="NCBI Taxonomy" id="2840704"/>
    <lineage>
        <taxon>Bacteria</taxon>
        <taxon>Pseudomonadati</taxon>
        <taxon>Pseudomonadota</taxon>
        <taxon>Gammaproteobacteria</taxon>
        <taxon>Aeromonadales</taxon>
        <taxon>Succinivibrionaceae</taxon>
        <taxon>Succinivibrionaceae incertae sedis</taxon>
        <taxon>Candidatus Avisuccinivibrio</taxon>
    </lineage>
</organism>
<evidence type="ECO:0000313" key="4">
    <source>
        <dbReference type="EMBL" id="MBO8415422.1"/>
    </source>
</evidence>
<name>A0A9D9DBN3_9GAMM</name>
<proteinExistence type="inferred from homology"/>
<reference evidence="4" key="1">
    <citation type="submission" date="2020-10" db="EMBL/GenBank/DDBJ databases">
        <authorList>
            <person name="Gilroy R."/>
        </authorList>
    </citation>
    <scope>NUCLEOTIDE SEQUENCE</scope>
    <source>
        <strain evidence="4">17213</strain>
    </source>
</reference>
<dbReference type="AlphaFoldDB" id="A0A9D9DBN3"/>
<dbReference type="Pfam" id="PF00011">
    <property type="entry name" value="HSP20"/>
    <property type="match status" value="1"/>
</dbReference>
<evidence type="ECO:0000256" key="1">
    <source>
        <dbReference type="PROSITE-ProRule" id="PRU00285"/>
    </source>
</evidence>
<dbReference type="SUPFAM" id="SSF49764">
    <property type="entry name" value="HSP20-like chaperones"/>
    <property type="match status" value="1"/>
</dbReference>
<dbReference type="EMBL" id="JADINH010000073">
    <property type="protein sequence ID" value="MBO8415422.1"/>
    <property type="molecule type" value="Genomic_DNA"/>
</dbReference>
<protein>
    <submittedName>
        <fullName evidence="4">Hsp20/alpha crystallin family protein</fullName>
    </submittedName>
</protein>
<feature type="domain" description="SHSP" evidence="3">
    <location>
        <begin position="29"/>
        <end position="138"/>
    </location>
</feature>
<comment type="caution">
    <text evidence="4">The sequence shown here is derived from an EMBL/GenBank/DDBJ whole genome shotgun (WGS) entry which is preliminary data.</text>
</comment>
<dbReference type="InterPro" id="IPR031107">
    <property type="entry name" value="Small_HSP"/>
</dbReference>